<feature type="domain" description="Thioredoxin" evidence="2">
    <location>
        <begin position="99"/>
        <end position="238"/>
    </location>
</feature>
<keyword evidence="4" id="KW-1185">Reference proteome</keyword>
<feature type="chain" id="PRO_5006665409" description="Thioredoxin domain-containing protein" evidence="1">
    <location>
        <begin position="20"/>
        <end position="239"/>
    </location>
</feature>
<protein>
    <recommendedName>
        <fullName evidence="2">Thioredoxin domain-containing protein</fullName>
    </recommendedName>
</protein>
<dbReference type="PANTHER" id="PTHR42852">
    <property type="entry name" value="THIOL:DISULFIDE INTERCHANGE PROTEIN DSBE"/>
    <property type="match status" value="1"/>
</dbReference>
<dbReference type="Pfam" id="PF00578">
    <property type="entry name" value="AhpC-TSA"/>
    <property type="match status" value="1"/>
</dbReference>
<evidence type="ECO:0000313" key="4">
    <source>
        <dbReference type="Proteomes" id="UP000051950"/>
    </source>
</evidence>
<dbReference type="RefSeq" id="WP_057933079.1">
    <property type="nucleotide sequence ID" value="NZ_LMZQ01000010.1"/>
</dbReference>
<keyword evidence="1" id="KW-0732">Signal</keyword>
<dbReference type="InterPro" id="IPR013766">
    <property type="entry name" value="Thioredoxin_domain"/>
</dbReference>
<dbReference type="EMBL" id="LMZQ01000010">
    <property type="protein sequence ID" value="KRT15309.1"/>
    <property type="molecule type" value="Genomic_DNA"/>
</dbReference>
<reference evidence="3 4" key="1">
    <citation type="submission" date="2015-11" db="EMBL/GenBank/DDBJ databases">
        <title>Sequence of Pedobacter ginsenosidimutans.</title>
        <authorList>
            <person name="Carson E."/>
            <person name="Keyser V."/>
            <person name="Newman J."/>
            <person name="Miller J."/>
        </authorList>
    </citation>
    <scope>NUCLEOTIDE SEQUENCE [LARGE SCALE GENOMIC DNA]</scope>
    <source>
        <strain evidence="3 4">KACC 14530</strain>
    </source>
</reference>
<accession>A0A0T5VNE3</accession>
<dbReference type="InterPro" id="IPR050553">
    <property type="entry name" value="Thioredoxin_ResA/DsbE_sf"/>
</dbReference>
<gene>
    <name evidence="3" type="ORF">ASU31_14855</name>
</gene>
<dbReference type="GO" id="GO:0016491">
    <property type="term" value="F:oxidoreductase activity"/>
    <property type="evidence" value="ECO:0007669"/>
    <property type="project" value="InterPro"/>
</dbReference>
<name>A0A0T5VNE3_9SPHI</name>
<feature type="signal peptide" evidence="1">
    <location>
        <begin position="1"/>
        <end position="19"/>
    </location>
</feature>
<dbReference type="InterPro" id="IPR036249">
    <property type="entry name" value="Thioredoxin-like_sf"/>
</dbReference>
<dbReference type="PANTHER" id="PTHR42852:SF17">
    <property type="entry name" value="THIOREDOXIN-LIKE PROTEIN HI_1115"/>
    <property type="match status" value="1"/>
</dbReference>
<evidence type="ECO:0000259" key="2">
    <source>
        <dbReference type="PROSITE" id="PS51352"/>
    </source>
</evidence>
<evidence type="ECO:0000256" key="1">
    <source>
        <dbReference type="SAM" id="SignalP"/>
    </source>
</evidence>
<proteinExistence type="predicted"/>
<organism evidence="3 4">
    <name type="scientific">Pedobacter ginsenosidimutans</name>
    <dbReference type="NCBI Taxonomy" id="687842"/>
    <lineage>
        <taxon>Bacteria</taxon>
        <taxon>Pseudomonadati</taxon>
        <taxon>Bacteroidota</taxon>
        <taxon>Sphingobacteriia</taxon>
        <taxon>Sphingobacteriales</taxon>
        <taxon>Sphingobacteriaceae</taxon>
        <taxon>Pedobacter</taxon>
    </lineage>
</organism>
<dbReference type="SUPFAM" id="SSF52833">
    <property type="entry name" value="Thioredoxin-like"/>
    <property type="match status" value="1"/>
</dbReference>
<dbReference type="PROSITE" id="PS51352">
    <property type="entry name" value="THIOREDOXIN_2"/>
    <property type="match status" value="1"/>
</dbReference>
<dbReference type="AlphaFoldDB" id="A0A0T5VNE3"/>
<dbReference type="Gene3D" id="3.40.30.10">
    <property type="entry name" value="Glutaredoxin"/>
    <property type="match status" value="1"/>
</dbReference>
<dbReference type="CDD" id="cd02966">
    <property type="entry name" value="TlpA_like_family"/>
    <property type="match status" value="1"/>
</dbReference>
<sequence length="239" mass="27293">MLRNLLLIALLFCSLFSSAQDNNPKKNVLNEQSVVRGEDGLVYPYQVWKKLMATGKYGLRDRKTKTESGKPEYVIVELTESQKVAYFESITKPTPSDVFMLDQVFTGVKVTDMNGQKFDLRNLNGKTLVLNFWFTGGNTGKILIPQLNDLFDEFKDNKNVVFLSICNNDKNQIKDFLKETPFKFNIVDDARNIAEKYNVNRYPTTVVIDKNNQVKFSSVGVSSSTGYWIKKAIEESLVR</sequence>
<dbReference type="STRING" id="687842.ASU31_14855"/>
<dbReference type="Proteomes" id="UP000051950">
    <property type="component" value="Unassembled WGS sequence"/>
</dbReference>
<dbReference type="OrthoDB" id="9815205at2"/>
<dbReference type="GO" id="GO:0016209">
    <property type="term" value="F:antioxidant activity"/>
    <property type="evidence" value="ECO:0007669"/>
    <property type="project" value="InterPro"/>
</dbReference>
<evidence type="ECO:0000313" key="3">
    <source>
        <dbReference type="EMBL" id="KRT15309.1"/>
    </source>
</evidence>
<comment type="caution">
    <text evidence="3">The sequence shown here is derived from an EMBL/GenBank/DDBJ whole genome shotgun (WGS) entry which is preliminary data.</text>
</comment>
<dbReference type="InterPro" id="IPR000866">
    <property type="entry name" value="AhpC/TSA"/>
</dbReference>